<dbReference type="Pfam" id="PF14272">
    <property type="entry name" value="Gly_rich_SFCGS"/>
    <property type="match status" value="1"/>
</dbReference>
<dbReference type="EMBL" id="JAMWGI010000001">
    <property type="protein sequence ID" value="MDG6192964.1"/>
    <property type="molecule type" value="Genomic_DNA"/>
</dbReference>
<accession>A0A9X4SKY3</accession>
<dbReference type="RefSeq" id="WP_017368982.1">
    <property type="nucleotide sequence ID" value="NZ_CP141723.1"/>
</dbReference>
<comment type="caution">
    <text evidence="1">The sequence shown here is derived from an EMBL/GenBank/DDBJ whole genome shotgun (WGS) entry which is preliminary data.</text>
</comment>
<dbReference type="Proteomes" id="UP001153203">
    <property type="component" value="Unassembled WGS sequence"/>
</dbReference>
<dbReference type="InterPro" id="IPR020034">
    <property type="entry name" value="CHP03577_EF0830/AHA3911"/>
</dbReference>
<gene>
    <name evidence="1" type="ORF">NF708_02955</name>
</gene>
<sequence>MVKIVIGDRMGKGQNIAKGIEAAGGEALVIPGMAADMRLGDMMKKEGADMGLSFCGSGGAGALTAATKYGYTERHGMRSIQEGVTAIEEGIQVLGFGFMDTEELGMALTEAYKKKHGA</sequence>
<evidence type="ECO:0000313" key="2">
    <source>
        <dbReference type="Proteomes" id="UP001153203"/>
    </source>
</evidence>
<protein>
    <submittedName>
        <fullName evidence="1">Glycine-rich SFCGS family protein</fullName>
    </submittedName>
</protein>
<dbReference type="AlphaFoldDB" id="A0A9X4SKY3"/>
<name>A0A9X4SKY3_9LACT</name>
<reference evidence="1" key="1">
    <citation type="submission" date="2022-06" db="EMBL/GenBank/DDBJ databases">
        <title>Lactococcus from bovine mastitis in China.</title>
        <authorList>
            <person name="Lin Y."/>
            <person name="Han B."/>
        </authorList>
    </citation>
    <scope>NUCLEOTIDE SEQUENCE</scope>
    <source>
        <strain evidence="1">Hebei-B-39</strain>
    </source>
</reference>
<evidence type="ECO:0000313" key="1">
    <source>
        <dbReference type="EMBL" id="MDG6192964.1"/>
    </source>
</evidence>
<organism evidence="1 2">
    <name type="scientific">Lactococcus formosensis</name>
    <dbReference type="NCBI Taxonomy" id="1281486"/>
    <lineage>
        <taxon>Bacteria</taxon>
        <taxon>Bacillati</taxon>
        <taxon>Bacillota</taxon>
        <taxon>Bacilli</taxon>
        <taxon>Lactobacillales</taxon>
        <taxon>Streptococcaceae</taxon>
        <taxon>Lactococcus</taxon>
    </lineage>
</organism>
<dbReference type="NCBIfam" id="TIGR03577">
    <property type="entry name" value="EF_0830"/>
    <property type="match status" value="1"/>
</dbReference>
<proteinExistence type="predicted"/>